<evidence type="ECO:0000313" key="2">
    <source>
        <dbReference type="Proteomes" id="UP000694005"/>
    </source>
</evidence>
<name>A0A8D9MD75_BRACM</name>
<dbReference type="EMBL" id="LS974620">
    <property type="protein sequence ID" value="CAG7906102.1"/>
    <property type="molecule type" value="Genomic_DNA"/>
</dbReference>
<protein>
    <submittedName>
        <fullName evidence="1">Uncharacterized protein</fullName>
    </submittedName>
</protein>
<reference evidence="1 2" key="1">
    <citation type="submission" date="2021-07" db="EMBL/GenBank/DDBJ databases">
        <authorList>
            <consortium name="Genoscope - CEA"/>
            <person name="William W."/>
        </authorList>
    </citation>
    <scope>NUCLEOTIDE SEQUENCE [LARGE SCALE GENOMIC DNA]</scope>
</reference>
<feature type="non-terminal residue" evidence="1">
    <location>
        <position position="1"/>
    </location>
</feature>
<dbReference type="Proteomes" id="UP000694005">
    <property type="component" value="Chromosome A04"/>
</dbReference>
<dbReference type="AlphaFoldDB" id="A0A8D9MD75"/>
<sequence>NVFSRSHAFRASVCGYLGIRSCIIRQKDMCFHLWRFLCCFPLSPQPFSAVSVTAPLSPPTFCSISATILTCVL</sequence>
<feature type="non-terminal residue" evidence="1">
    <location>
        <position position="73"/>
    </location>
</feature>
<dbReference type="Gramene" id="A04p10030.2_BraZ1">
    <property type="protein sequence ID" value="A04p10030.2_BraZ1.CDS.1"/>
    <property type="gene ID" value="A04g10030.2_BraZ1"/>
</dbReference>
<organism evidence="1 2">
    <name type="scientific">Brassica campestris</name>
    <name type="common">Field mustard</name>
    <dbReference type="NCBI Taxonomy" id="3711"/>
    <lineage>
        <taxon>Eukaryota</taxon>
        <taxon>Viridiplantae</taxon>
        <taxon>Streptophyta</taxon>
        <taxon>Embryophyta</taxon>
        <taxon>Tracheophyta</taxon>
        <taxon>Spermatophyta</taxon>
        <taxon>Magnoliopsida</taxon>
        <taxon>eudicotyledons</taxon>
        <taxon>Gunneridae</taxon>
        <taxon>Pentapetalae</taxon>
        <taxon>rosids</taxon>
        <taxon>malvids</taxon>
        <taxon>Brassicales</taxon>
        <taxon>Brassicaceae</taxon>
        <taxon>Brassiceae</taxon>
        <taxon>Brassica</taxon>
    </lineage>
</organism>
<proteinExistence type="predicted"/>
<evidence type="ECO:0000313" key="1">
    <source>
        <dbReference type="EMBL" id="CAG7906102.1"/>
    </source>
</evidence>
<accession>A0A8D9MD75</accession>
<gene>
    <name evidence="1" type="ORF">BRAPAZ1V2_A04P10030.2</name>
</gene>